<keyword evidence="1" id="KW-0449">Lipoprotein</keyword>
<dbReference type="OrthoDB" id="340808at2"/>
<dbReference type="PROSITE" id="PS51257">
    <property type="entry name" value="PROKAR_LIPOPROTEIN"/>
    <property type="match status" value="1"/>
</dbReference>
<name>A0A2P2D4J1_9LEPT</name>
<keyword evidence="2" id="KW-1185">Reference proteome</keyword>
<proteinExistence type="predicted"/>
<dbReference type="NCBIfam" id="NF047485">
    <property type="entry name" value="LA_2478_plus"/>
    <property type="match status" value="1"/>
</dbReference>
<evidence type="ECO:0000313" key="1">
    <source>
        <dbReference type="EMBL" id="GBF39563.1"/>
    </source>
</evidence>
<reference evidence="1 2" key="1">
    <citation type="submission" date="2018-02" db="EMBL/GenBank/DDBJ databases">
        <title>Novel Leptospira species isolated from soil and water in Japan.</title>
        <authorList>
            <person name="Nakao R."/>
            <person name="Masuzawa T."/>
        </authorList>
    </citation>
    <scope>NUCLEOTIDE SEQUENCE [LARGE SCALE GENOMIC DNA]</scope>
    <source>
        <strain evidence="1 2">E8</strain>
    </source>
</reference>
<dbReference type="AlphaFoldDB" id="A0A2P2D4J1"/>
<comment type="caution">
    <text evidence="1">The sequence shown here is derived from an EMBL/GenBank/DDBJ whole genome shotgun (WGS) entry which is preliminary data.</text>
</comment>
<evidence type="ECO:0000313" key="2">
    <source>
        <dbReference type="Proteomes" id="UP000245076"/>
    </source>
</evidence>
<protein>
    <submittedName>
        <fullName evidence="1">Putative lipoprotein</fullName>
    </submittedName>
</protein>
<dbReference type="EMBL" id="BFAY01000011">
    <property type="protein sequence ID" value="GBF39563.1"/>
    <property type="molecule type" value="Genomic_DNA"/>
</dbReference>
<accession>A0A2P2D4J1</accession>
<dbReference type="Proteomes" id="UP000245076">
    <property type="component" value="Unassembled WGS sequence"/>
</dbReference>
<dbReference type="RefSeq" id="WP_108929148.1">
    <property type="nucleotide sequence ID" value="NZ_BFAY01000011.1"/>
</dbReference>
<sequence>MISKINKTLIPFGLVLVLMGTFFSFGCSKKKKVPAAVESIWKTDQEGVENSSGFAWVSKYCEKVRQCADPDMKTLDPDSEAILEKRLRKDFCLEKFKESKVYTLAAQEPKLVLNRTISCLKAATEADCSLIKKGVSELSEDCKWLQALQNSKE</sequence>
<organism evidence="1 2">
    <name type="scientific">Leptospira johnsonii</name>
    <dbReference type="NCBI Taxonomy" id="1917820"/>
    <lineage>
        <taxon>Bacteria</taxon>
        <taxon>Pseudomonadati</taxon>
        <taxon>Spirochaetota</taxon>
        <taxon>Spirochaetia</taxon>
        <taxon>Leptospirales</taxon>
        <taxon>Leptospiraceae</taxon>
        <taxon>Leptospira</taxon>
    </lineage>
</organism>
<gene>
    <name evidence="1" type="ORF">LPTSP1_25660</name>
</gene>